<accession>A0A9J6DPI8</accession>
<proteinExistence type="predicted"/>
<protein>
    <submittedName>
        <fullName evidence="1">Uncharacterized protein</fullName>
    </submittedName>
</protein>
<keyword evidence="2" id="KW-1185">Reference proteome</keyword>
<dbReference type="EMBL" id="JABSTU010000008">
    <property type="protein sequence ID" value="KAH8023770.1"/>
    <property type="molecule type" value="Genomic_DNA"/>
</dbReference>
<name>A0A9J6DPI8_RHIMP</name>
<reference evidence="1" key="2">
    <citation type="submission" date="2021-09" db="EMBL/GenBank/DDBJ databases">
        <authorList>
            <person name="Jia N."/>
            <person name="Wang J."/>
            <person name="Shi W."/>
            <person name="Du L."/>
            <person name="Sun Y."/>
            <person name="Zhan W."/>
            <person name="Jiang J."/>
            <person name="Wang Q."/>
            <person name="Zhang B."/>
            <person name="Ji P."/>
            <person name="Sakyi L.B."/>
            <person name="Cui X."/>
            <person name="Yuan T."/>
            <person name="Jiang B."/>
            <person name="Yang W."/>
            <person name="Lam T.T.-Y."/>
            <person name="Chang Q."/>
            <person name="Ding S."/>
            <person name="Wang X."/>
            <person name="Zhu J."/>
            <person name="Ruan X."/>
            <person name="Zhao L."/>
            <person name="Wei J."/>
            <person name="Que T."/>
            <person name="Du C."/>
            <person name="Cheng J."/>
            <person name="Dai P."/>
            <person name="Han X."/>
            <person name="Huang E."/>
            <person name="Gao Y."/>
            <person name="Liu J."/>
            <person name="Shao H."/>
            <person name="Ye R."/>
            <person name="Li L."/>
            <person name="Wei W."/>
            <person name="Wang X."/>
            <person name="Wang C."/>
            <person name="Huo Q."/>
            <person name="Li W."/>
            <person name="Guo W."/>
            <person name="Chen H."/>
            <person name="Chen S."/>
            <person name="Zhou L."/>
            <person name="Zhou L."/>
            <person name="Ni X."/>
            <person name="Tian J."/>
            <person name="Zhou Y."/>
            <person name="Sheng Y."/>
            <person name="Liu T."/>
            <person name="Pan Y."/>
            <person name="Xia L."/>
            <person name="Li J."/>
            <person name="Zhao F."/>
            <person name="Cao W."/>
        </authorList>
    </citation>
    <scope>NUCLEOTIDE SEQUENCE</scope>
    <source>
        <strain evidence="1">Rmic-2018</strain>
        <tissue evidence="1">Larvae</tissue>
    </source>
</reference>
<evidence type="ECO:0000313" key="1">
    <source>
        <dbReference type="EMBL" id="KAH8023770.1"/>
    </source>
</evidence>
<sequence>MNMKTVLLGKAVLVEKIQHSGPISTVANVRDLLKHVEEIRLGAGGSSTLEYPDVEPKSAFVDMYDKWRHNSCQVILNTDASVRQKGTSLSDTLRIHQKKKTGEKTQREVSGFARFAMEAKQKQDSSPATC</sequence>
<reference evidence="1" key="1">
    <citation type="journal article" date="2020" name="Cell">
        <title>Large-Scale Comparative Analyses of Tick Genomes Elucidate Their Genetic Diversity and Vector Capacities.</title>
        <authorList>
            <consortium name="Tick Genome and Microbiome Consortium (TIGMIC)"/>
            <person name="Jia N."/>
            <person name="Wang J."/>
            <person name="Shi W."/>
            <person name="Du L."/>
            <person name="Sun Y."/>
            <person name="Zhan W."/>
            <person name="Jiang J.F."/>
            <person name="Wang Q."/>
            <person name="Zhang B."/>
            <person name="Ji P."/>
            <person name="Bell-Sakyi L."/>
            <person name="Cui X.M."/>
            <person name="Yuan T.T."/>
            <person name="Jiang B.G."/>
            <person name="Yang W.F."/>
            <person name="Lam T.T."/>
            <person name="Chang Q.C."/>
            <person name="Ding S.J."/>
            <person name="Wang X.J."/>
            <person name="Zhu J.G."/>
            <person name="Ruan X.D."/>
            <person name="Zhao L."/>
            <person name="Wei J.T."/>
            <person name="Ye R.Z."/>
            <person name="Que T.C."/>
            <person name="Du C.H."/>
            <person name="Zhou Y.H."/>
            <person name="Cheng J.X."/>
            <person name="Dai P.F."/>
            <person name="Guo W.B."/>
            <person name="Han X.H."/>
            <person name="Huang E.J."/>
            <person name="Li L.F."/>
            <person name="Wei W."/>
            <person name="Gao Y.C."/>
            <person name="Liu J.Z."/>
            <person name="Shao H.Z."/>
            <person name="Wang X."/>
            <person name="Wang C.C."/>
            <person name="Yang T.C."/>
            <person name="Huo Q.B."/>
            <person name="Li W."/>
            <person name="Chen H.Y."/>
            <person name="Chen S.E."/>
            <person name="Zhou L.G."/>
            <person name="Ni X.B."/>
            <person name="Tian J.H."/>
            <person name="Sheng Y."/>
            <person name="Liu T."/>
            <person name="Pan Y.S."/>
            <person name="Xia L.Y."/>
            <person name="Li J."/>
            <person name="Zhao F."/>
            <person name="Cao W.C."/>
        </authorList>
    </citation>
    <scope>NUCLEOTIDE SEQUENCE</scope>
    <source>
        <strain evidence="1">Rmic-2018</strain>
    </source>
</reference>
<organism evidence="1 2">
    <name type="scientific">Rhipicephalus microplus</name>
    <name type="common">Cattle tick</name>
    <name type="synonym">Boophilus microplus</name>
    <dbReference type="NCBI Taxonomy" id="6941"/>
    <lineage>
        <taxon>Eukaryota</taxon>
        <taxon>Metazoa</taxon>
        <taxon>Ecdysozoa</taxon>
        <taxon>Arthropoda</taxon>
        <taxon>Chelicerata</taxon>
        <taxon>Arachnida</taxon>
        <taxon>Acari</taxon>
        <taxon>Parasitiformes</taxon>
        <taxon>Ixodida</taxon>
        <taxon>Ixodoidea</taxon>
        <taxon>Ixodidae</taxon>
        <taxon>Rhipicephalinae</taxon>
        <taxon>Rhipicephalus</taxon>
        <taxon>Boophilus</taxon>
    </lineage>
</organism>
<comment type="caution">
    <text evidence="1">The sequence shown here is derived from an EMBL/GenBank/DDBJ whole genome shotgun (WGS) entry which is preliminary data.</text>
</comment>
<dbReference type="AlphaFoldDB" id="A0A9J6DPI8"/>
<evidence type="ECO:0000313" key="2">
    <source>
        <dbReference type="Proteomes" id="UP000821866"/>
    </source>
</evidence>
<dbReference type="Proteomes" id="UP000821866">
    <property type="component" value="Chromosome 6"/>
</dbReference>
<gene>
    <name evidence="1" type="ORF">HPB51_016665</name>
</gene>